<accession>A0A3B0UEC4</accession>
<dbReference type="SUPFAM" id="SSF49464">
    <property type="entry name" value="Carboxypeptidase regulatory domain-like"/>
    <property type="match status" value="1"/>
</dbReference>
<protein>
    <submittedName>
        <fullName evidence="4">Thiamin-regulated outer membrane receptor Omr1</fullName>
    </submittedName>
</protein>
<reference evidence="4" key="1">
    <citation type="submission" date="2018-06" db="EMBL/GenBank/DDBJ databases">
        <authorList>
            <person name="Zhirakovskaya E."/>
        </authorList>
    </citation>
    <scope>NUCLEOTIDE SEQUENCE</scope>
</reference>
<evidence type="ECO:0000256" key="3">
    <source>
        <dbReference type="ARBA" id="ARBA00023237"/>
    </source>
</evidence>
<evidence type="ECO:0000256" key="1">
    <source>
        <dbReference type="ARBA" id="ARBA00004442"/>
    </source>
</evidence>
<dbReference type="Gene3D" id="2.60.40.1120">
    <property type="entry name" value="Carboxypeptidase-like, regulatory domain"/>
    <property type="match status" value="1"/>
</dbReference>
<comment type="subcellular location">
    <subcellularLocation>
        <location evidence="1">Cell outer membrane</location>
    </subcellularLocation>
</comment>
<dbReference type="AlphaFoldDB" id="A0A3B0UEC4"/>
<dbReference type="InterPro" id="IPR036942">
    <property type="entry name" value="Beta-barrel_TonB_sf"/>
</dbReference>
<gene>
    <name evidence="4" type="ORF">MNBD_BACTEROID03-1997</name>
</gene>
<dbReference type="SUPFAM" id="SSF56935">
    <property type="entry name" value="Porins"/>
    <property type="match status" value="1"/>
</dbReference>
<dbReference type="Pfam" id="PF13715">
    <property type="entry name" value="CarbopepD_reg_2"/>
    <property type="match status" value="1"/>
</dbReference>
<name>A0A3B0UEC4_9ZZZZ</name>
<evidence type="ECO:0000256" key="2">
    <source>
        <dbReference type="ARBA" id="ARBA00023136"/>
    </source>
</evidence>
<proteinExistence type="predicted"/>
<evidence type="ECO:0000313" key="4">
    <source>
        <dbReference type="EMBL" id="VAW17936.1"/>
    </source>
</evidence>
<dbReference type="Gene3D" id="2.40.170.20">
    <property type="entry name" value="TonB-dependent receptor, beta-barrel domain"/>
    <property type="match status" value="1"/>
</dbReference>
<keyword evidence="3" id="KW-0998">Cell outer membrane</keyword>
<dbReference type="InterPro" id="IPR008969">
    <property type="entry name" value="CarboxyPept-like_regulatory"/>
</dbReference>
<keyword evidence="2" id="KW-0472">Membrane</keyword>
<dbReference type="EMBL" id="UOEL01000147">
    <property type="protein sequence ID" value="VAW17936.1"/>
    <property type="molecule type" value="Genomic_DNA"/>
</dbReference>
<organism evidence="4">
    <name type="scientific">hydrothermal vent metagenome</name>
    <dbReference type="NCBI Taxonomy" id="652676"/>
    <lineage>
        <taxon>unclassified sequences</taxon>
        <taxon>metagenomes</taxon>
        <taxon>ecological metagenomes</taxon>
    </lineage>
</organism>
<dbReference type="GO" id="GO:0009279">
    <property type="term" value="C:cell outer membrane"/>
    <property type="evidence" value="ECO:0007669"/>
    <property type="project" value="UniProtKB-SubCell"/>
</dbReference>
<sequence>MVTAQNMTVVSGTVLSHQGKTPLANVIVFVEKSQISSQTNDDGVFNISVPSDGDCILNVSLADYVVKRIPISLEKSPLNLGTIYLERDIVAEQAENLITLTDSEILDDAIDSNSSGLLQATRDVFLNRAAFDFGQAFFRVRGYDSQNGKILVNGIPMNKFYDGRPQWNNWGGLNDATKNQQFSHGLQPSDYSFGGILGTTNIDTRPTGLRPGLRLSSSASNRTYGGRLMVTYTSGLQKNGFAYSVSASRRWAKEGYIDGTLYDAFSVFGALEYRGNKKNTINFTGIFSSNRRGRSSALTEEVFELVGKRYNPYWGEQNGKIRNSRERKIAEPILMLNHFYKSDKFNLNTGISYQFGTNTKSRLGYYNAPNPDPTYYRYLPSFYTNSPIGANFISANLTKEGFVENPQLNWNQVYQANADDKAVYVLYDDVVNDKQFIANTIGNLKINETLKIDFGLTYKKLVSNNHAKIIDLLGADFHEDIDPFSNTLNDIRGASSRVEKEIFNYQYDLYASQFDAFAQFKYNSDKWDAFISGNFSSTNYQRNGRFQNERFLENSYGKSERVTFSDYGLKSGFTYKINGRHWITAHGAYLTKPPILQNIFINPRENNQVVTNIQNEKVNSTDINYYLRLPKLTGRITGFRTSFQDATDINFFFVDSGVGSDFVQEVVTGLNKLHMGAEVGLEYQLSSAVKLTAVAAIGKYVYANDPSVSINFDTAGAEEDLIDPRGTIDLGIANIKDYKLAQGPQRAFSLGINYRDPKYWWVGATANYMANNYANISTITRTQSFYLDPETGQPFPNATEENVNNLLAQKPLDDFYLLNMVGGKSWLKNGRYISIFVSVNNVFDAVFRTGGYEQSRNGNFGQLQQDNLSGTPSFAPKYWYGYGRTYFLNLAISF</sequence>
<keyword evidence="4" id="KW-0675">Receptor</keyword>